<feature type="region of interest" description="Disordered" evidence="2">
    <location>
        <begin position="71"/>
        <end position="124"/>
    </location>
</feature>
<feature type="coiled-coil region" evidence="1">
    <location>
        <begin position="195"/>
        <end position="238"/>
    </location>
</feature>
<reference evidence="3 4" key="1">
    <citation type="journal article" date="2018" name="Science">
        <title>The opium poppy genome and morphinan production.</title>
        <authorList>
            <person name="Guo L."/>
            <person name="Winzer T."/>
            <person name="Yang X."/>
            <person name="Li Y."/>
            <person name="Ning Z."/>
            <person name="He Z."/>
            <person name="Teodor R."/>
            <person name="Lu Y."/>
            <person name="Bowser T.A."/>
            <person name="Graham I.A."/>
            <person name="Ye K."/>
        </authorList>
    </citation>
    <scope>NUCLEOTIDE SEQUENCE [LARGE SCALE GENOMIC DNA]</scope>
    <source>
        <strain evidence="4">cv. HN1</strain>
        <tissue evidence="3">Leaves</tissue>
    </source>
</reference>
<proteinExistence type="predicted"/>
<gene>
    <name evidence="3" type="ORF">C5167_040965</name>
</gene>
<evidence type="ECO:0000256" key="1">
    <source>
        <dbReference type="SAM" id="Coils"/>
    </source>
</evidence>
<dbReference type="PANTHER" id="PTHR34380:SF1">
    <property type="entry name" value="OS01G0221300 PROTEIN"/>
    <property type="match status" value="1"/>
</dbReference>
<feature type="region of interest" description="Disordered" evidence="2">
    <location>
        <begin position="479"/>
        <end position="501"/>
    </location>
</feature>
<dbReference type="EMBL" id="CM010715">
    <property type="protein sequence ID" value="RZC48005.1"/>
    <property type="molecule type" value="Genomic_DNA"/>
</dbReference>
<feature type="compositionally biased region" description="Basic residues" evidence="2">
    <location>
        <begin position="174"/>
        <end position="187"/>
    </location>
</feature>
<keyword evidence="4" id="KW-1185">Reference proteome</keyword>
<evidence type="ECO:0000313" key="4">
    <source>
        <dbReference type="Proteomes" id="UP000316621"/>
    </source>
</evidence>
<dbReference type="PANTHER" id="PTHR34380">
    <property type="entry name" value="BNAA03G12380D PROTEIN"/>
    <property type="match status" value="1"/>
</dbReference>
<dbReference type="AlphaFoldDB" id="A0A4Y7IKL0"/>
<evidence type="ECO:0008006" key="5">
    <source>
        <dbReference type="Google" id="ProtNLM"/>
    </source>
</evidence>
<organism evidence="3 4">
    <name type="scientific">Papaver somniferum</name>
    <name type="common">Opium poppy</name>
    <dbReference type="NCBI Taxonomy" id="3469"/>
    <lineage>
        <taxon>Eukaryota</taxon>
        <taxon>Viridiplantae</taxon>
        <taxon>Streptophyta</taxon>
        <taxon>Embryophyta</taxon>
        <taxon>Tracheophyta</taxon>
        <taxon>Spermatophyta</taxon>
        <taxon>Magnoliopsida</taxon>
        <taxon>Ranunculales</taxon>
        <taxon>Papaveraceae</taxon>
        <taxon>Papaveroideae</taxon>
        <taxon>Papaver</taxon>
    </lineage>
</organism>
<feature type="compositionally biased region" description="Polar residues" evidence="2">
    <location>
        <begin position="453"/>
        <end position="465"/>
    </location>
</feature>
<name>A0A4Y7IKL0_PAPSO</name>
<dbReference type="Gramene" id="RZC48005">
    <property type="protein sequence ID" value="RZC48005"/>
    <property type="gene ID" value="C5167_040965"/>
</dbReference>
<keyword evidence="1" id="KW-0175">Coiled coil</keyword>
<accession>A0A4Y7IKL0</accession>
<sequence length="638" mass="71377">MEITQMKSGDSVPKMEKDDEMPPDEQRCCQTGGGRWRCKNFRMNHGAAANDDSLPKTKLCENHYYGKFPYKKKKTSGNGETRALERGKKVTGEGDTADAIEEGGTAKFGNKKKNVKRTERSGQLKSLTKPVVETRAAKRRKMVMEGDLLLGETSNQPATNDNCVSDTITESAGIRRKRKRKNVKRTKRSGELKSLTRAKDKIKCLELSLELERKKLECTKLQGKLAEKEETRKTAETERTPADATASWEKMFSYLESRFQRKDDGNSAMECVESRISNLESQFLRMESEHSTMAGCVESRISKLESLVPGMENENSTMGCLESRISNLESLVQRMGNGNLTMAVESRISNLESLVLRSGKESSILRCVKLRNGVAESKSNAETSSRGTKDSHVYECKTKEKVLNVYDVGVNKHHESESEFPKYSAVNISSGCLHLSSGSENIEEGNGRGCSDVIQSQHGSSSQDQLDMSKKLFANLVSDNGGESLGESEDSETSTDSGTSLGGLMDMLAMKYRRNRNDDKEVKWKSEADMLSSFEEDPELCMRAVCALHRQQISEDEISEKGLFHFSDVLRITTLANFLMEEDCKGDLKKSLEELEIFDPKGVVDCKRMARRYSIQLFSVYQNGKDPFFLPATTAKPK</sequence>
<feature type="region of interest" description="Disordered" evidence="2">
    <location>
        <begin position="443"/>
        <end position="465"/>
    </location>
</feature>
<protein>
    <recommendedName>
        <fullName evidence="5">WRC domain-containing protein</fullName>
    </recommendedName>
</protein>
<dbReference type="Proteomes" id="UP000316621">
    <property type="component" value="Chromosome 1"/>
</dbReference>
<feature type="compositionally biased region" description="Basic and acidic residues" evidence="2">
    <location>
        <begin position="82"/>
        <end position="92"/>
    </location>
</feature>
<evidence type="ECO:0000256" key="2">
    <source>
        <dbReference type="SAM" id="MobiDB-lite"/>
    </source>
</evidence>
<feature type="region of interest" description="Disordered" evidence="2">
    <location>
        <begin position="169"/>
        <end position="192"/>
    </location>
</feature>
<evidence type="ECO:0000313" key="3">
    <source>
        <dbReference type="EMBL" id="RZC48005.1"/>
    </source>
</evidence>
<feature type="region of interest" description="Disordered" evidence="2">
    <location>
        <begin position="1"/>
        <end position="31"/>
    </location>
</feature>